<comment type="caution">
    <text evidence="1">The sequence shown here is derived from an EMBL/GenBank/DDBJ whole genome shotgun (WGS) entry which is preliminary data.</text>
</comment>
<keyword evidence="2" id="KW-1185">Reference proteome</keyword>
<organism evidence="1 2">
    <name type="scientific">Nocardiopsis aegyptia</name>
    <dbReference type="NCBI Taxonomy" id="220378"/>
    <lineage>
        <taxon>Bacteria</taxon>
        <taxon>Bacillati</taxon>
        <taxon>Actinomycetota</taxon>
        <taxon>Actinomycetes</taxon>
        <taxon>Streptosporangiales</taxon>
        <taxon>Nocardiopsidaceae</taxon>
        <taxon>Nocardiopsis</taxon>
    </lineage>
</organism>
<name>A0A7Z0EQ67_9ACTN</name>
<evidence type="ECO:0000313" key="1">
    <source>
        <dbReference type="EMBL" id="NYJ36247.1"/>
    </source>
</evidence>
<dbReference type="AlphaFoldDB" id="A0A7Z0EQ67"/>
<gene>
    <name evidence="1" type="ORF">HNR10_004128</name>
</gene>
<sequence>MRGRLGARAWLVDNAGRDKVGGVPSGTVNRLLSVQGL</sequence>
<dbReference type="EMBL" id="JACCFS010000001">
    <property type="protein sequence ID" value="NYJ36247.1"/>
    <property type="molecule type" value="Genomic_DNA"/>
</dbReference>
<accession>A0A7Z0EQ67</accession>
<proteinExistence type="predicted"/>
<protein>
    <submittedName>
        <fullName evidence="1">Uncharacterized protein</fullName>
    </submittedName>
</protein>
<dbReference type="Proteomes" id="UP000572051">
    <property type="component" value="Unassembled WGS sequence"/>
</dbReference>
<evidence type="ECO:0000313" key="2">
    <source>
        <dbReference type="Proteomes" id="UP000572051"/>
    </source>
</evidence>
<reference evidence="1 2" key="1">
    <citation type="submission" date="2020-07" db="EMBL/GenBank/DDBJ databases">
        <title>Sequencing the genomes of 1000 actinobacteria strains.</title>
        <authorList>
            <person name="Klenk H.-P."/>
        </authorList>
    </citation>
    <scope>NUCLEOTIDE SEQUENCE [LARGE SCALE GENOMIC DNA]</scope>
    <source>
        <strain evidence="1 2">DSM 44442</strain>
    </source>
</reference>